<dbReference type="PANTHER" id="PTHR47505:SF1">
    <property type="entry name" value="DNA UTILIZATION PROTEIN YHGH"/>
    <property type="match status" value="1"/>
</dbReference>
<dbReference type="CDD" id="cd06223">
    <property type="entry name" value="PRTases_typeI"/>
    <property type="match status" value="1"/>
</dbReference>
<proteinExistence type="inferred from homology"/>
<dbReference type="InterPro" id="IPR000836">
    <property type="entry name" value="PRTase_dom"/>
</dbReference>
<dbReference type="InterPro" id="IPR044005">
    <property type="entry name" value="DZR_2"/>
</dbReference>
<comment type="similarity">
    <text evidence="1">Belongs to the ComF/GntX family.</text>
</comment>
<sequence>MKWLFPRPSTCVWCGRPAPGHDFCSACRQQLKGWQEFYRPCLYCGRLLPKEGEKICGHCRQKPPPFTMARAAGPYQGLLKEMIWAFKYQGRLSLAAPLGRLLAQVVVAEMGSWRPELVVPVPLTPGRLKARSFNQAELLGRSLAAELGLAFDGSIISRTKETAPQINLSREKRWQNLAGAFQITVPEKTKGRRLLLVDDVLTTGATACACTGVLMKGGTTGVAVVTLATGIEKSFYFST</sequence>
<dbReference type="AlphaFoldDB" id="A0A2T0ASC8"/>
<dbReference type="SUPFAM" id="SSF53271">
    <property type="entry name" value="PRTase-like"/>
    <property type="match status" value="1"/>
</dbReference>
<evidence type="ECO:0000256" key="1">
    <source>
        <dbReference type="ARBA" id="ARBA00008007"/>
    </source>
</evidence>
<evidence type="ECO:0000259" key="2">
    <source>
        <dbReference type="Pfam" id="PF18912"/>
    </source>
</evidence>
<gene>
    <name evidence="3" type="ORF">MOHU_12560</name>
</gene>
<reference evidence="3 4" key="1">
    <citation type="submission" date="2018-03" db="EMBL/GenBank/DDBJ databases">
        <title>Genome sequence of Moorella humiferrea DSM 23265.</title>
        <authorList>
            <person name="Poehlein A."/>
            <person name="Daniel R."/>
        </authorList>
    </citation>
    <scope>NUCLEOTIDE SEQUENCE [LARGE SCALE GENOMIC DNA]</scope>
    <source>
        <strain evidence="3 4">DSM 23265</strain>
    </source>
</reference>
<comment type="caution">
    <text evidence="3">The sequence shown here is derived from an EMBL/GenBank/DDBJ whole genome shotgun (WGS) entry which is preliminary data.</text>
</comment>
<evidence type="ECO:0000313" key="3">
    <source>
        <dbReference type="EMBL" id="PRR73129.1"/>
    </source>
</evidence>
<dbReference type="PANTHER" id="PTHR47505">
    <property type="entry name" value="DNA UTILIZATION PROTEIN YHGH"/>
    <property type="match status" value="1"/>
</dbReference>
<dbReference type="Pfam" id="PF18912">
    <property type="entry name" value="DZR_2"/>
    <property type="match status" value="1"/>
</dbReference>
<organism evidence="3 4">
    <name type="scientific">Neomoorella humiferrea</name>
    <dbReference type="NCBI Taxonomy" id="676965"/>
    <lineage>
        <taxon>Bacteria</taxon>
        <taxon>Bacillati</taxon>
        <taxon>Bacillota</taxon>
        <taxon>Clostridia</taxon>
        <taxon>Neomoorellales</taxon>
        <taxon>Neomoorellaceae</taxon>
        <taxon>Neomoorella</taxon>
    </lineage>
</organism>
<feature type="domain" description="Double zinc ribbon" evidence="2">
    <location>
        <begin position="2"/>
        <end position="60"/>
    </location>
</feature>
<name>A0A2T0ASC8_9FIRM</name>
<dbReference type="Gene3D" id="3.40.50.2020">
    <property type="match status" value="1"/>
</dbReference>
<keyword evidence="4" id="KW-1185">Reference proteome</keyword>
<evidence type="ECO:0000313" key="4">
    <source>
        <dbReference type="Proteomes" id="UP000238415"/>
    </source>
</evidence>
<accession>A0A2T0ASC8</accession>
<protein>
    <submittedName>
        <fullName evidence="3">DNA utilization protein GntX</fullName>
    </submittedName>
</protein>
<dbReference type="InterPro" id="IPR051910">
    <property type="entry name" value="ComF/GntX_DNA_util-trans"/>
</dbReference>
<dbReference type="RefSeq" id="WP_170066245.1">
    <property type="nucleotide sequence ID" value="NZ_CP136419.1"/>
</dbReference>
<dbReference type="Proteomes" id="UP000238415">
    <property type="component" value="Unassembled WGS sequence"/>
</dbReference>
<dbReference type="EMBL" id="PVXM01000023">
    <property type="protein sequence ID" value="PRR73129.1"/>
    <property type="molecule type" value="Genomic_DNA"/>
</dbReference>
<dbReference type="InterPro" id="IPR029057">
    <property type="entry name" value="PRTase-like"/>
</dbReference>